<evidence type="ECO:0008006" key="2">
    <source>
        <dbReference type="Google" id="ProtNLM"/>
    </source>
</evidence>
<accession>A0A8J8Y1A3</accession>
<sequence>MSPATRSTSPAEAYRLSDTENKFIIVGCYTVAYITVGDREDMRYASACSAFCGPKGNNLTSLMDGACSGTGCCEATITEGHTSYNTMFDPDYNTTQIYNVSSCSYAVLMESSRFSFRRSYVMNSSQFIDTNGGRVPMVVDWAVQNASNCVEAQKDHDSYACISSNSVCVNSSSGPGYICNCTHGYQGNPYLLHGCQGEYVKFL</sequence>
<dbReference type="Proteomes" id="UP000007752">
    <property type="component" value="Chromosome 4"/>
</dbReference>
<evidence type="ECO:0000313" key="1">
    <source>
        <dbReference type="EMBL" id="EEE60847.1"/>
    </source>
</evidence>
<dbReference type="AlphaFoldDB" id="A0A8J8Y1A3"/>
<proteinExistence type="predicted"/>
<gene>
    <name evidence="1" type="ORF">OsJ_14473</name>
</gene>
<reference evidence="1" key="2">
    <citation type="submission" date="2008-12" db="EMBL/GenBank/DDBJ databases">
        <title>Improved gene annotation of the rice (Oryza sativa) genomes.</title>
        <authorList>
            <person name="Wang J."/>
            <person name="Li R."/>
            <person name="Fan W."/>
            <person name="Huang Q."/>
            <person name="Zhang J."/>
            <person name="Zhou Y."/>
            <person name="Hu Y."/>
            <person name="Zi S."/>
            <person name="Li J."/>
            <person name="Ni P."/>
            <person name="Zheng H."/>
            <person name="Zhang Y."/>
            <person name="Zhao M."/>
            <person name="Hao Q."/>
            <person name="McDermott J."/>
            <person name="Samudrala R."/>
            <person name="Kristiansen K."/>
            <person name="Wong G.K.-S."/>
        </authorList>
    </citation>
    <scope>NUCLEOTIDE SEQUENCE</scope>
</reference>
<reference evidence="1" key="1">
    <citation type="journal article" date="2005" name="PLoS Biol.">
        <title>The genomes of Oryza sativa: a history of duplications.</title>
        <authorList>
            <person name="Yu J."/>
            <person name="Wang J."/>
            <person name="Lin W."/>
            <person name="Li S."/>
            <person name="Li H."/>
            <person name="Zhou J."/>
            <person name="Ni P."/>
            <person name="Dong W."/>
            <person name="Hu S."/>
            <person name="Zeng C."/>
            <person name="Zhang J."/>
            <person name="Zhang Y."/>
            <person name="Li R."/>
            <person name="Xu Z."/>
            <person name="Li S."/>
            <person name="Li X."/>
            <person name="Zheng H."/>
            <person name="Cong L."/>
            <person name="Lin L."/>
            <person name="Yin J."/>
            <person name="Geng J."/>
            <person name="Li G."/>
            <person name="Shi J."/>
            <person name="Liu J."/>
            <person name="Lv H."/>
            <person name="Li J."/>
            <person name="Wang J."/>
            <person name="Deng Y."/>
            <person name="Ran L."/>
            <person name="Shi X."/>
            <person name="Wang X."/>
            <person name="Wu Q."/>
            <person name="Li C."/>
            <person name="Ren X."/>
            <person name="Wang J."/>
            <person name="Wang X."/>
            <person name="Li D."/>
            <person name="Liu D."/>
            <person name="Zhang X."/>
            <person name="Ji Z."/>
            <person name="Zhao W."/>
            <person name="Sun Y."/>
            <person name="Zhang Z."/>
            <person name="Bao J."/>
            <person name="Han Y."/>
            <person name="Dong L."/>
            <person name="Ji J."/>
            <person name="Chen P."/>
            <person name="Wu S."/>
            <person name="Liu J."/>
            <person name="Xiao Y."/>
            <person name="Bu D."/>
            <person name="Tan J."/>
            <person name="Yang L."/>
            <person name="Ye C."/>
            <person name="Zhang J."/>
            <person name="Xu J."/>
            <person name="Zhou Y."/>
            <person name="Yu Y."/>
            <person name="Zhang B."/>
            <person name="Zhuang S."/>
            <person name="Wei H."/>
            <person name="Liu B."/>
            <person name="Lei M."/>
            <person name="Yu H."/>
            <person name="Li Y."/>
            <person name="Xu H."/>
            <person name="Wei S."/>
            <person name="He X."/>
            <person name="Fang L."/>
            <person name="Zhang Z."/>
            <person name="Zhang Y."/>
            <person name="Huang X."/>
            <person name="Su Z."/>
            <person name="Tong W."/>
            <person name="Li J."/>
            <person name="Tong Z."/>
            <person name="Li S."/>
            <person name="Ye J."/>
            <person name="Wang L."/>
            <person name="Fang L."/>
            <person name="Lei T."/>
            <person name="Chen C."/>
            <person name="Chen H."/>
            <person name="Xu Z."/>
            <person name="Li H."/>
            <person name="Huang H."/>
            <person name="Zhang F."/>
            <person name="Xu H."/>
            <person name="Li N."/>
            <person name="Zhao C."/>
            <person name="Li S."/>
            <person name="Dong L."/>
            <person name="Huang Y."/>
            <person name="Li L."/>
            <person name="Xi Y."/>
            <person name="Qi Q."/>
            <person name="Li W."/>
            <person name="Zhang B."/>
            <person name="Hu W."/>
            <person name="Zhang Y."/>
            <person name="Tian X."/>
            <person name="Jiao Y."/>
            <person name="Liang X."/>
            <person name="Jin J."/>
            <person name="Gao L."/>
            <person name="Zheng W."/>
            <person name="Hao B."/>
            <person name="Liu S."/>
            <person name="Wang W."/>
            <person name="Yuan L."/>
            <person name="Cao M."/>
            <person name="McDermott J."/>
            <person name="Samudrala R."/>
            <person name="Wang J."/>
            <person name="Wong G.K."/>
            <person name="Yang H."/>
        </authorList>
    </citation>
    <scope>NUCLEOTIDE SEQUENCE [LARGE SCALE GENOMIC DNA]</scope>
</reference>
<dbReference type="EMBL" id="CM000141">
    <property type="protein sequence ID" value="EEE60847.1"/>
    <property type="molecule type" value="Genomic_DNA"/>
</dbReference>
<organism evidence="1">
    <name type="scientific">Oryza sativa subsp. japonica</name>
    <name type="common">Rice</name>
    <dbReference type="NCBI Taxonomy" id="39947"/>
    <lineage>
        <taxon>Eukaryota</taxon>
        <taxon>Viridiplantae</taxon>
        <taxon>Streptophyta</taxon>
        <taxon>Embryophyta</taxon>
        <taxon>Tracheophyta</taxon>
        <taxon>Spermatophyta</taxon>
        <taxon>Magnoliopsida</taxon>
        <taxon>Liliopsida</taxon>
        <taxon>Poales</taxon>
        <taxon>Poaceae</taxon>
        <taxon>BOP clade</taxon>
        <taxon>Oryzoideae</taxon>
        <taxon>Oryzeae</taxon>
        <taxon>Oryzinae</taxon>
        <taxon>Oryza</taxon>
        <taxon>Oryza sativa</taxon>
    </lineage>
</organism>
<name>A0A8J8Y1A3_ORYSJ</name>
<dbReference type="PANTHER" id="PTHR33491">
    <property type="entry name" value="OSJNBA0016N04.9 PROTEIN"/>
    <property type="match status" value="1"/>
</dbReference>
<protein>
    <recommendedName>
        <fullName evidence="2">Wall-associated receptor kinase galacturonan-binding domain-containing protein</fullName>
    </recommendedName>
</protein>